<evidence type="ECO:0000256" key="1">
    <source>
        <dbReference type="ARBA" id="ARBA00004418"/>
    </source>
</evidence>
<dbReference type="InterPro" id="IPR005948">
    <property type="entry name" value="ThiB-like"/>
</dbReference>
<dbReference type="PANTHER" id="PTHR30006">
    <property type="entry name" value="THIAMINE-BINDING PERIPLASMIC PROTEIN-RELATED"/>
    <property type="match status" value="1"/>
</dbReference>
<evidence type="ECO:0000256" key="5">
    <source>
        <dbReference type="ARBA" id="ARBA00022729"/>
    </source>
</evidence>
<dbReference type="Pfam" id="PF01547">
    <property type="entry name" value="SBP_bac_1"/>
    <property type="match status" value="1"/>
</dbReference>
<dbReference type="EMBL" id="JAUSUK010000002">
    <property type="protein sequence ID" value="MDQ0327558.1"/>
    <property type="molecule type" value="Genomic_DNA"/>
</dbReference>
<dbReference type="Proteomes" id="UP001230253">
    <property type="component" value="Unassembled WGS sequence"/>
</dbReference>
<evidence type="ECO:0000256" key="3">
    <source>
        <dbReference type="ARBA" id="ARBA00019815"/>
    </source>
</evidence>
<sequence>MPRMRPFPLSNDKEAPLGSLQSPSIFVISAAAAIVFGTSAPAAAQEDKPSLTVYTYESFVADYGPGPQIKAGFEKTCGCTVRWVGLEDGVAILNRLKLEGASTSAEVVVGLDTNLIAEAKASGLFVSHGTDTSAVDVPGGFSDPVFVPYDYGWFAVVYDSQAIDVPPQSLEALVSGDPEEKIAIEDPRSSTPGLGLLLWMKNVYGDRAETKWREFSERILTVTPGWSEAYGLLTSGEVPMVLSYTTSPAYHLIEEKSDRYRAAAFDEGHYIQIEVAARIANSDHPDLARDFLAYLISPAAQDVLPTTNWMLPAAATASPLPDAFEQLVIPDKTLSFDPQTVADSRRGWTQEWLQALGN</sequence>
<dbReference type="InterPro" id="IPR005967">
    <property type="entry name" value="ThiB"/>
</dbReference>
<evidence type="ECO:0000313" key="7">
    <source>
        <dbReference type="EMBL" id="MDQ0327558.1"/>
    </source>
</evidence>
<protein>
    <recommendedName>
        <fullName evidence="3">Thiamine-binding periplasmic protein</fullName>
    </recommendedName>
</protein>
<proteinExistence type="inferred from homology"/>
<dbReference type="SUPFAM" id="SSF53850">
    <property type="entry name" value="Periplasmic binding protein-like II"/>
    <property type="match status" value="1"/>
</dbReference>
<comment type="caution">
    <text evidence="7">The sequence shown here is derived from an EMBL/GenBank/DDBJ whole genome shotgun (WGS) entry which is preliminary data.</text>
</comment>
<accession>A0ABU0CAK1</accession>
<gene>
    <name evidence="7" type="ORF">J2R99_003427</name>
</gene>
<dbReference type="NCBIfam" id="TIGR01276">
    <property type="entry name" value="thiB"/>
    <property type="match status" value="1"/>
</dbReference>
<dbReference type="CDD" id="cd13545">
    <property type="entry name" value="PBP2_TbpA"/>
    <property type="match status" value="1"/>
</dbReference>
<dbReference type="NCBIfam" id="TIGR01254">
    <property type="entry name" value="sfuA"/>
    <property type="match status" value="1"/>
</dbReference>
<dbReference type="InterPro" id="IPR006059">
    <property type="entry name" value="SBP"/>
</dbReference>
<keyword evidence="5" id="KW-0732">Signal</keyword>
<evidence type="ECO:0000256" key="6">
    <source>
        <dbReference type="ARBA" id="ARBA00022764"/>
    </source>
</evidence>
<reference evidence="7 8" key="1">
    <citation type="submission" date="2023-07" db="EMBL/GenBank/DDBJ databases">
        <title>Genomic Encyclopedia of Type Strains, Phase IV (KMG-IV): sequencing the most valuable type-strain genomes for metagenomic binning, comparative biology and taxonomic classification.</title>
        <authorList>
            <person name="Goeker M."/>
        </authorList>
    </citation>
    <scope>NUCLEOTIDE SEQUENCE [LARGE SCALE GENOMIC DNA]</scope>
    <source>
        <strain evidence="7 8">DSM 11549</strain>
    </source>
</reference>
<organism evidence="7 8">
    <name type="scientific">Rhodopseudomonas julia</name>
    <dbReference type="NCBI Taxonomy" id="200617"/>
    <lineage>
        <taxon>Bacteria</taxon>
        <taxon>Pseudomonadati</taxon>
        <taxon>Pseudomonadota</taxon>
        <taxon>Alphaproteobacteria</taxon>
        <taxon>Hyphomicrobiales</taxon>
        <taxon>Nitrobacteraceae</taxon>
        <taxon>Rhodopseudomonas</taxon>
    </lineage>
</organism>
<evidence type="ECO:0000313" key="8">
    <source>
        <dbReference type="Proteomes" id="UP001230253"/>
    </source>
</evidence>
<comment type="similarity">
    <text evidence="2">Belongs to the bacterial solute-binding protein 1 family.</text>
</comment>
<keyword evidence="6" id="KW-0574">Periplasm</keyword>
<comment type="subcellular location">
    <subcellularLocation>
        <location evidence="1">Periplasm</location>
    </subcellularLocation>
</comment>
<name>A0ABU0CAK1_9BRAD</name>
<keyword evidence="4" id="KW-0813">Transport</keyword>
<evidence type="ECO:0000256" key="4">
    <source>
        <dbReference type="ARBA" id="ARBA00022448"/>
    </source>
</evidence>
<evidence type="ECO:0000256" key="2">
    <source>
        <dbReference type="ARBA" id="ARBA00008520"/>
    </source>
</evidence>
<keyword evidence="8" id="KW-1185">Reference proteome</keyword>
<dbReference type="PANTHER" id="PTHR30006:SF3">
    <property type="entry name" value="THIAMINE-BINDING PERIPLASMIC PROTEIN"/>
    <property type="match status" value="1"/>
</dbReference>
<dbReference type="Gene3D" id="3.40.190.10">
    <property type="entry name" value="Periplasmic binding protein-like II"/>
    <property type="match status" value="2"/>
</dbReference>